<organism evidence="2 3">
    <name type="scientific">Neisseria shayeganii 871</name>
    <dbReference type="NCBI Taxonomy" id="1032488"/>
    <lineage>
        <taxon>Bacteria</taxon>
        <taxon>Pseudomonadati</taxon>
        <taxon>Pseudomonadota</taxon>
        <taxon>Betaproteobacteria</taxon>
        <taxon>Neisseriales</taxon>
        <taxon>Neisseriaceae</taxon>
        <taxon>Neisseria</taxon>
    </lineage>
</organism>
<protein>
    <submittedName>
        <fullName evidence="2">30S ribosomal protein S1</fullName>
    </submittedName>
</protein>
<keyword evidence="2" id="KW-0689">Ribosomal protein</keyword>
<dbReference type="GO" id="GO:0005840">
    <property type="term" value="C:ribosome"/>
    <property type="evidence" value="ECO:0007669"/>
    <property type="project" value="UniProtKB-KW"/>
</dbReference>
<dbReference type="EMBL" id="AGAY01000017">
    <property type="protein sequence ID" value="EGY53315.1"/>
    <property type="molecule type" value="Genomic_DNA"/>
</dbReference>
<dbReference type="RefSeq" id="WP_009118118.1">
    <property type="nucleotide sequence ID" value="NZ_JH164926.1"/>
</dbReference>
<dbReference type="HOGENOM" id="CLU_2826672_0_0_4"/>
<keyword evidence="2" id="KW-0687">Ribonucleoprotein</keyword>
<feature type="transmembrane region" description="Helical" evidence="1">
    <location>
        <begin position="7"/>
        <end position="26"/>
    </location>
</feature>
<dbReference type="AlphaFoldDB" id="G4CFP9"/>
<dbReference type="Proteomes" id="UP000003019">
    <property type="component" value="Unassembled WGS sequence"/>
</dbReference>
<name>G4CFP9_9NEIS</name>
<gene>
    <name evidence="2" type="primary">rpsA2</name>
    <name evidence="2" type="ORF">HMPREF9371_0424</name>
</gene>
<accession>G4CFP9</accession>
<comment type="caution">
    <text evidence="2">The sequence shown here is derived from an EMBL/GenBank/DDBJ whole genome shotgun (WGS) entry which is preliminary data.</text>
</comment>
<reference evidence="2 3" key="1">
    <citation type="submission" date="2011-05" db="EMBL/GenBank/DDBJ databases">
        <authorList>
            <person name="Muzny D."/>
            <person name="Qin X."/>
            <person name="Deng J."/>
            <person name="Jiang H."/>
            <person name="Liu Y."/>
            <person name="Qu J."/>
            <person name="Song X.-Z."/>
            <person name="Zhang L."/>
            <person name="Thornton R."/>
            <person name="Coyle M."/>
            <person name="Francisco L."/>
            <person name="Jackson L."/>
            <person name="Javaid M."/>
            <person name="Korchina V."/>
            <person name="Kovar C."/>
            <person name="Mata R."/>
            <person name="Mathew T."/>
            <person name="Ngo R."/>
            <person name="Nguyen L."/>
            <person name="Nguyen N."/>
            <person name="Okwuonu G."/>
            <person name="Ongeri F."/>
            <person name="Pham C."/>
            <person name="Simmons D."/>
            <person name="Wilczek-Boney K."/>
            <person name="Hale W."/>
            <person name="Jakkamsetti A."/>
            <person name="Pham P."/>
            <person name="Ruth R."/>
            <person name="San Lucas F."/>
            <person name="Warren J."/>
            <person name="Zhang J."/>
            <person name="Zhao Z."/>
            <person name="Zhou C."/>
            <person name="Zhu D."/>
            <person name="Lee S."/>
            <person name="Bess C."/>
            <person name="Blankenburg K."/>
            <person name="Forbes L."/>
            <person name="Fu Q."/>
            <person name="Gubbala S."/>
            <person name="Hirani K."/>
            <person name="Jayaseelan J.C."/>
            <person name="Lara F."/>
            <person name="Munidasa M."/>
            <person name="Palculict T."/>
            <person name="Patil S."/>
            <person name="Pu L.-L."/>
            <person name="Saada N."/>
            <person name="Tang L."/>
            <person name="Weissenberger G."/>
            <person name="Zhu Y."/>
            <person name="Hemphill L."/>
            <person name="Shang Y."/>
            <person name="Youmans B."/>
            <person name="Ayvaz T."/>
            <person name="Ross M."/>
            <person name="Santibanez J."/>
            <person name="Aqrawi P."/>
            <person name="Gross S."/>
            <person name="Joshi V."/>
            <person name="Fowler G."/>
            <person name="Nazareth L."/>
            <person name="Reid J."/>
            <person name="Worley K."/>
            <person name="Petrosino J."/>
            <person name="Highlander S."/>
            <person name="Gibbs R."/>
        </authorList>
    </citation>
    <scope>NUCLEOTIDE SEQUENCE [LARGE SCALE GENOMIC DNA]</scope>
    <source>
        <strain evidence="2 3">871</strain>
    </source>
</reference>
<evidence type="ECO:0000313" key="3">
    <source>
        <dbReference type="Proteomes" id="UP000003019"/>
    </source>
</evidence>
<keyword evidence="1" id="KW-0812">Transmembrane</keyword>
<dbReference type="STRING" id="1032488.HMPREF9371_0424"/>
<keyword evidence="3" id="KW-1185">Reference proteome</keyword>
<proteinExistence type="predicted"/>
<keyword evidence="1" id="KW-1133">Transmembrane helix</keyword>
<sequence length="66" mass="7543">MFKLNEKFTIVFSIISAIAVIIGVYFDMPDSEEKVFQDRNKALAIEEIHRLAENMGAEVLKQDTSH</sequence>
<evidence type="ECO:0000313" key="2">
    <source>
        <dbReference type="EMBL" id="EGY53315.1"/>
    </source>
</evidence>
<keyword evidence="1" id="KW-0472">Membrane</keyword>
<evidence type="ECO:0000256" key="1">
    <source>
        <dbReference type="SAM" id="Phobius"/>
    </source>
</evidence>